<evidence type="ECO:0000256" key="5">
    <source>
        <dbReference type="ARBA" id="ARBA00022801"/>
    </source>
</evidence>
<dbReference type="AlphaFoldDB" id="A0AAV8DR97"/>
<dbReference type="EMBL" id="JAMFTS010000003">
    <property type="protein sequence ID" value="KAJ4770485.1"/>
    <property type="molecule type" value="Genomic_DNA"/>
</dbReference>
<dbReference type="PROSITE" id="PS50235">
    <property type="entry name" value="USP_3"/>
    <property type="match status" value="1"/>
</dbReference>
<dbReference type="GO" id="GO:0006508">
    <property type="term" value="P:proteolysis"/>
    <property type="evidence" value="ECO:0007669"/>
    <property type="project" value="UniProtKB-KW"/>
</dbReference>
<organism evidence="10 11">
    <name type="scientific">Rhynchospora pubera</name>
    <dbReference type="NCBI Taxonomy" id="906938"/>
    <lineage>
        <taxon>Eukaryota</taxon>
        <taxon>Viridiplantae</taxon>
        <taxon>Streptophyta</taxon>
        <taxon>Embryophyta</taxon>
        <taxon>Tracheophyta</taxon>
        <taxon>Spermatophyta</taxon>
        <taxon>Magnoliopsida</taxon>
        <taxon>Liliopsida</taxon>
        <taxon>Poales</taxon>
        <taxon>Cyperaceae</taxon>
        <taxon>Cyperoideae</taxon>
        <taxon>Rhynchosporeae</taxon>
        <taxon>Rhynchospora</taxon>
    </lineage>
</organism>
<comment type="caution">
    <text evidence="10">The sequence shown here is derived from an EMBL/GenBank/DDBJ whole genome shotgun (WGS) entry which is preliminary data.</text>
</comment>
<protein>
    <recommendedName>
        <fullName evidence="7">Ubiquitin carboxyl-terminal hydrolase</fullName>
        <ecNumber evidence="7">3.4.19.12</ecNumber>
    </recommendedName>
</protein>
<evidence type="ECO:0000313" key="10">
    <source>
        <dbReference type="EMBL" id="KAJ4770485.1"/>
    </source>
</evidence>
<comment type="catalytic activity">
    <reaction evidence="1 7">
        <text>Thiol-dependent hydrolysis of ester, thioester, amide, peptide and isopeptide bonds formed by the C-terminal Gly of ubiquitin (a 76-residue protein attached to proteins as an intracellular targeting signal).</text>
        <dbReference type="EC" id="3.4.19.12"/>
    </reaction>
</comment>
<dbReference type="InterPro" id="IPR001394">
    <property type="entry name" value="Peptidase_C19_UCH"/>
</dbReference>
<dbReference type="Gene3D" id="3.90.70.10">
    <property type="entry name" value="Cysteine proteinases"/>
    <property type="match status" value="2"/>
</dbReference>
<dbReference type="InterPro" id="IPR050185">
    <property type="entry name" value="Ub_carboxyl-term_hydrolase"/>
</dbReference>
<dbReference type="InterPro" id="IPR038765">
    <property type="entry name" value="Papain-like_cys_pep_sf"/>
</dbReference>
<dbReference type="PANTHER" id="PTHR21646">
    <property type="entry name" value="UBIQUITIN CARBOXYL-TERMINAL HYDROLASE"/>
    <property type="match status" value="1"/>
</dbReference>
<name>A0AAV8DR97_9POAL</name>
<evidence type="ECO:0000256" key="8">
    <source>
        <dbReference type="SAM" id="MobiDB-lite"/>
    </source>
</evidence>
<dbReference type="SUPFAM" id="SSF54001">
    <property type="entry name" value="Cysteine proteinases"/>
    <property type="match status" value="1"/>
</dbReference>
<dbReference type="PANTHER" id="PTHR21646:SF24">
    <property type="entry name" value="UBIQUITIN CARBOXYL-TERMINAL HYDROLASE"/>
    <property type="match status" value="1"/>
</dbReference>
<evidence type="ECO:0000313" key="11">
    <source>
        <dbReference type="Proteomes" id="UP001140206"/>
    </source>
</evidence>
<evidence type="ECO:0000256" key="2">
    <source>
        <dbReference type="ARBA" id="ARBA00009085"/>
    </source>
</evidence>
<feature type="domain" description="USP" evidence="9">
    <location>
        <begin position="286"/>
        <end position="875"/>
    </location>
</feature>
<feature type="region of interest" description="Disordered" evidence="8">
    <location>
        <begin position="1"/>
        <end position="30"/>
    </location>
</feature>
<dbReference type="GO" id="GO:0004843">
    <property type="term" value="F:cysteine-type deubiquitinase activity"/>
    <property type="evidence" value="ECO:0007669"/>
    <property type="project" value="UniProtKB-UniRule"/>
</dbReference>
<proteinExistence type="inferred from homology"/>
<feature type="compositionally biased region" description="Polar residues" evidence="8">
    <location>
        <begin position="9"/>
        <end position="30"/>
    </location>
</feature>
<comment type="function">
    <text evidence="7">Recognizes and hydrolyzes the peptide bond at the C-terminal Gly of ubiquitin. Involved in the processing of poly-ubiquitin precursors as well as that of ubiquitinated proteins.</text>
</comment>
<accession>A0AAV8DR97</accession>
<reference evidence="10" key="1">
    <citation type="submission" date="2022-08" db="EMBL/GenBank/DDBJ databases">
        <authorList>
            <person name="Marques A."/>
        </authorList>
    </citation>
    <scope>NUCLEOTIDE SEQUENCE</scope>
    <source>
        <strain evidence="10">RhyPub2mFocal</strain>
        <tissue evidence="10">Leaves</tissue>
    </source>
</reference>
<dbReference type="EC" id="3.4.19.12" evidence="7"/>
<dbReference type="CDD" id="cd02674">
    <property type="entry name" value="Peptidase_C19R"/>
    <property type="match status" value="1"/>
</dbReference>
<keyword evidence="6 7" id="KW-0788">Thiol protease</keyword>
<evidence type="ECO:0000256" key="4">
    <source>
        <dbReference type="ARBA" id="ARBA00022786"/>
    </source>
</evidence>
<dbReference type="GO" id="GO:0016579">
    <property type="term" value="P:protein deubiquitination"/>
    <property type="evidence" value="ECO:0007669"/>
    <property type="project" value="InterPro"/>
</dbReference>
<dbReference type="PROSITE" id="PS00972">
    <property type="entry name" value="USP_1"/>
    <property type="match status" value="1"/>
</dbReference>
<dbReference type="PROSITE" id="PS00973">
    <property type="entry name" value="USP_2"/>
    <property type="match status" value="1"/>
</dbReference>
<gene>
    <name evidence="10" type="ORF">LUZ62_054742</name>
</gene>
<dbReference type="Pfam" id="PF00443">
    <property type="entry name" value="UCH"/>
    <property type="match status" value="1"/>
</dbReference>
<dbReference type="Proteomes" id="UP001140206">
    <property type="component" value="Chromosome 3"/>
</dbReference>
<comment type="similarity">
    <text evidence="2 7">Belongs to the peptidase C19 family.</text>
</comment>
<dbReference type="InterPro" id="IPR028889">
    <property type="entry name" value="USP"/>
</dbReference>
<keyword evidence="3 7" id="KW-0645">Protease</keyword>
<evidence type="ECO:0000259" key="9">
    <source>
        <dbReference type="PROSITE" id="PS50235"/>
    </source>
</evidence>
<evidence type="ECO:0000256" key="3">
    <source>
        <dbReference type="ARBA" id="ARBA00022670"/>
    </source>
</evidence>
<keyword evidence="4 7" id="KW-0833">Ubl conjugation pathway</keyword>
<keyword evidence="5 7" id="KW-0378">Hydrolase</keyword>
<dbReference type="Pfam" id="PF25242">
    <property type="entry name" value="Ubiquitin_UBP8"/>
    <property type="match status" value="1"/>
</dbReference>
<evidence type="ECO:0000256" key="7">
    <source>
        <dbReference type="RuleBase" id="RU366025"/>
    </source>
</evidence>
<dbReference type="InterPro" id="IPR018200">
    <property type="entry name" value="USP_CS"/>
</dbReference>
<keyword evidence="11" id="KW-1185">Reference proteome</keyword>
<sequence length="875" mass="98347">MADDDDFSESTTPDVASTTSTSGDVASTSGELPLAGDGRVYLVPYGWWSQACKSIDANGLRGVPYVAAPPPATSYSSKIINMFNSDQVFNLQREIVEEGEDVSGRSYALIASDMWSQALKWYRELGIEELKEKNLPIEGSSDVYDIALRISVIRSTSIITVKISRKDNTLEVHRKASKIFSGDSDPVCLVRIWDFSGQTELLLMNAWNRVPQDVRQPDQEILLHVHALEPPSRRNEFKQDEPSIPSNKTTGFFYDGSIESKGNGISSNHGSELFSGGLKAVGLGLVGLENLGNTCYMNSALQCLVHTTKLVNFFLGDFTKEVNHHNPLGTRGEVALAFGDLLRQLWSLDKTPVAPHHFKGKLARFAPQFRGYNQHDSQELLAFLLDGLHEDLNQVKQKPYIETKDADGRPDEEVADEHWQYHLSRNNSIIVDTCQGQYKSTLVCPVCKKVSITFDPFMYLSLPLSASNTRTMTVTVISTNGTTEPSQHTISMLKSAQLKHFIQGLSASCSLRDDETLLIASVYNNRIVGYLEEPSDLISLVRDGDRLAAYRLQKNSDAASILVFVHQRQETIITVTRWKQFGTPLMARLPKPSTGTTICTEFLKAMNPFLRSGHSALSSSRSDSTNCCARIPEEITKEAVQIADLDLFQFYLTDERCQLQLSKIEMDEPVSFNVPKKYVHVLVNWSEKAFEQYDLGLLSSLPEVYKSGGIFARRPQESVSLYSCLEAFLTDEPLGPDDTWYCPQCKDHRQADKKLDLWRLPEILIIHLKRFSYNRFIKHKLDTAVEFPIHNLDLSGYISRKPETVAEGVTQQPSMHYRLYAVSNHYGGMGGGHYTAHVFHEGGNRWYNFDDSRVSQISEESIKTSAAYVLFYRRI</sequence>
<dbReference type="InterPro" id="IPR057372">
    <property type="entry name" value="Ubiquitin_UBP8/5"/>
</dbReference>
<evidence type="ECO:0000256" key="6">
    <source>
        <dbReference type="ARBA" id="ARBA00022807"/>
    </source>
</evidence>
<evidence type="ECO:0000256" key="1">
    <source>
        <dbReference type="ARBA" id="ARBA00000707"/>
    </source>
</evidence>